<dbReference type="Gene3D" id="3.10.110.10">
    <property type="entry name" value="Ubiquitin Conjugating Enzyme"/>
    <property type="match status" value="1"/>
</dbReference>
<feature type="domain" description="UBC core" evidence="2">
    <location>
        <begin position="170"/>
        <end position="333"/>
    </location>
</feature>
<evidence type="ECO:0000313" key="4">
    <source>
        <dbReference type="Proteomes" id="UP001374579"/>
    </source>
</evidence>
<gene>
    <name evidence="3" type="ORF">V1264_001355</name>
</gene>
<organism evidence="3 4">
    <name type="scientific">Littorina saxatilis</name>
    <dbReference type="NCBI Taxonomy" id="31220"/>
    <lineage>
        <taxon>Eukaryota</taxon>
        <taxon>Metazoa</taxon>
        <taxon>Spiralia</taxon>
        <taxon>Lophotrochozoa</taxon>
        <taxon>Mollusca</taxon>
        <taxon>Gastropoda</taxon>
        <taxon>Caenogastropoda</taxon>
        <taxon>Littorinimorpha</taxon>
        <taxon>Littorinoidea</taxon>
        <taxon>Littorinidae</taxon>
        <taxon>Littorina</taxon>
    </lineage>
</organism>
<evidence type="ECO:0000256" key="1">
    <source>
        <dbReference type="SAM" id="MobiDB-lite"/>
    </source>
</evidence>
<keyword evidence="4" id="KW-1185">Reference proteome</keyword>
<dbReference type="AlphaFoldDB" id="A0AAN9C1T9"/>
<proteinExistence type="predicted"/>
<dbReference type="InterPro" id="IPR000608">
    <property type="entry name" value="UBC"/>
</dbReference>
<evidence type="ECO:0000259" key="2">
    <source>
        <dbReference type="PROSITE" id="PS50127"/>
    </source>
</evidence>
<feature type="region of interest" description="Disordered" evidence="1">
    <location>
        <begin position="97"/>
        <end position="156"/>
    </location>
</feature>
<dbReference type="Proteomes" id="UP001374579">
    <property type="component" value="Unassembled WGS sequence"/>
</dbReference>
<dbReference type="CDD" id="cd23802">
    <property type="entry name" value="UBCc_UBE2Q"/>
    <property type="match status" value="1"/>
</dbReference>
<comment type="caution">
    <text evidence="3">The sequence shown here is derived from an EMBL/GenBank/DDBJ whole genome shotgun (WGS) entry which is preliminary data.</text>
</comment>
<sequence length="333" mass="37971">MEFVEMKESAERWLGEHNSKFKLTAADENENRLIFSTPDTKTSFNITCPNKGEAWSVCSENENVLKKLQDTMEYLDSKEGLTVDMVLTRISKSLTDLSGGETEQACNGRGADKSDDEDDVDEFEDEEDDSDGYYYGDIDPDVEEPKKDEEKEEEDLDTHTFFAAQGATPSSVQRLTKDLKSISKQGDKYGFTAGPRGNNLFKWDVKMINIPEDSNLGRDLKKYAHKYNREECIEMEMQFPGDYPFSPPFLRVLRPRFKFLTGHVTIGGSICMEMLTKSGWRPCNDIEGILVQVRSEILSDPKASLHQTLADSLYTEAEAKDAFQRMVERYGWK</sequence>
<dbReference type="PROSITE" id="PS50127">
    <property type="entry name" value="UBC_2"/>
    <property type="match status" value="1"/>
</dbReference>
<dbReference type="PANTHER" id="PTHR24067">
    <property type="entry name" value="UBIQUITIN-CONJUGATING ENZYME E2"/>
    <property type="match status" value="1"/>
</dbReference>
<accession>A0AAN9C1T9</accession>
<dbReference type="InterPro" id="IPR050113">
    <property type="entry name" value="Ub_conjugating_enzyme"/>
</dbReference>
<feature type="compositionally biased region" description="Acidic residues" evidence="1">
    <location>
        <begin position="114"/>
        <end position="131"/>
    </location>
</feature>
<name>A0AAN9C1T9_9CAEN</name>
<dbReference type="EMBL" id="JBAMIC010000001">
    <property type="protein sequence ID" value="KAK7115500.1"/>
    <property type="molecule type" value="Genomic_DNA"/>
</dbReference>
<dbReference type="InterPro" id="IPR016135">
    <property type="entry name" value="UBQ-conjugating_enzyme/RWD"/>
</dbReference>
<dbReference type="Pfam" id="PF00179">
    <property type="entry name" value="UQ_con"/>
    <property type="match status" value="1"/>
</dbReference>
<dbReference type="SMART" id="SM00212">
    <property type="entry name" value="UBCc"/>
    <property type="match status" value="1"/>
</dbReference>
<dbReference type="SUPFAM" id="SSF54495">
    <property type="entry name" value="UBC-like"/>
    <property type="match status" value="1"/>
</dbReference>
<evidence type="ECO:0000313" key="3">
    <source>
        <dbReference type="EMBL" id="KAK7115500.1"/>
    </source>
</evidence>
<protein>
    <recommendedName>
        <fullName evidence="2">UBC core domain-containing protein</fullName>
    </recommendedName>
</protein>
<reference evidence="3 4" key="1">
    <citation type="submission" date="2024-02" db="EMBL/GenBank/DDBJ databases">
        <title>Chromosome-scale genome assembly of the rough periwinkle Littorina saxatilis.</title>
        <authorList>
            <person name="De Jode A."/>
            <person name="Faria R."/>
            <person name="Formenti G."/>
            <person name="Sims Y."/>
            <person name="Smith T.P."/>
            <person name="Tracey A."/>
            <person name="Wood J.M.D."/>
            <person name="Zagrodzka Z.B."/>
            <person name="Johannesson K."/>
            <person name="Butlin R.K."/>
            <person name="Leder E.H."/>
        </authorList>
    </citation>
    <scope>NUCLEOTIDE SEQUENCE [LARGE SCALE GENOMIC DNA]</scope>
    <source>
        <strain evidence="3">Snail1</strain>
        <tissue evidence="3">Muscle</tissue>
    </source>
</reference>